<dbReference type="GO" id="GO:0005886">
    <property type="term" value="C:plasma membrane"/>
    <property type="evidence" value="ECO:0007669"/>
    <property type="project" value="TreeGrafter"/>
</dbReference>
<feature type="transmembrane region" description="Helical" evidence="6">
    <location>
        <begin position="221"/>
        <end position="243"/>
    </location>
</feature>
<comment type="caution">
    <text evidence="7">The sequence shown here is derived from an EMBL/GenBank/DDBJ whole genome shotgun (WGS) entry which is preliminary data.</text>
</comment>
<dbReference type="Proteomes" id="UP001194746">
    <property type="component" value="Unassembled WGS sequence"/>
</dbReference>
<name>A0AAD4CXT9_ASPNN</name>
<keyword evidence="2 6" id="KW-0812">Transmembrane</keyword>
<feature type="transmembrane region" description="Helical" evidence="6">
    <location>
        <begin position="113"/>
        <end position="132"/>
    </location>
</feature>
<dbReference type="Gene3D" id="1.20.1250.20">
    <property type="entry name" value="MFS general substrate transporter like domains"/>
    <property type="match status" value="1"/>
</dbReference>
<dbReference type="AlphaFoldDB" id="A0AAD4CXT9"/>
<evidence type="ECO:0000256" key="4">
    <source>
        <dbReference type="ARBA" id="ARBA00023136"/>
    </source>
</evidence>
<dbReference type="EMBL" id="VCAU01000003">
    <property type="protein sequence ID" value="KAF9894709.1"/>
    <property type="molecule type" value="Genomic_DNA"/>
</dbReference>
<feature type="transmembrane region" description="Helical" evidence="6">
    <location>
        <begin position="264"/>
        <end position="286"/>
    </location>
</feature>
<accession>A0AAD4CXT9</accession>
<gene>
    <name evidence="7" type="ORF">FE257_006599</name>
</gene>
<dbReference type="SUPFAM" id="SSF103473">
    <property type="entry name" value="MFS general substrate transporter"/>
    <property type="match status" value="2"/>
</dbReference>
<feature type="compositionally biased region" description="Basic and acidic residues" evidence="5">
    <location>
        <begin position="8"/>
        <end position="22"/>
    </location>
</feature>
<keyword evidence="3 6" id="KW-1133">Transmembrane helix</keyword>
<comment type="subcellular location">
    <subcellularLocation>
        <location evidence="1">Membrane</location>
        <topology evidence="1">Multi-pass membrane protein</topology>
    </subcellularLocation>
</comment>
<feature type="transmembrane region" description="Helical" evidence="6">
    <location>
        <begin position="182"/>
        <end position="201"/>
    </location>
</feature>
<dbReference type="InterPro" id="IPR011701">
    <property type="entry name" value="MFS"/>
</dbReference>
<dbReference type="PANTHER" id="PTHR23502:SF2">
    <property type="entry name" value="TRANSPORTER, PUTATIVE (AFU_ORTHOLOGUE AFUA_2G08910)-RELATED"/>
    <property type="match status" value="1"/>
</dbReference>
<dbReference type="Pfam" id="PF07690">
    <property type="entry name" value="MFS_1"/>
    <property type="match status" value="1"/>
</dbReference>
<proteinExistence type="predicted"/>
<evidence type="ECO:0000313" key="8">
    <source>
        <dbReference type="Proteomes" id="UP001194746"/>
    </source>
</evidence>
<evidence type="ECO:0000313" key="7">
    <source>
        <dbReference type="EMBL" id="KAF9894709.1"/>
    </source>
</evidence>
<dbReference type="GO" id="GO:0022857">
    <property type="term" value="F:transmembrane transporter activity"/>
    <property type="evidence" value="ECO:0007669"/>
    <property type="project" value="InterPro"/>
</dbReference>
<evidence type="ECO:0000256" key="3">
    <source>
        <dbReference type="ARBA" id="ARBA00022989"/>
    </source>
</evidence>
<feature type="transmembrane region" description="Helical" evidence="6">
    <location>
        <begin position="79"/>
        <end position="101"/>
    </location>
</feature>
<dbReference type="InterPro" id="IPR036259">
    <property type="entry name" value="MFS_trans_sf"/>
</dbReference>
<evidence type="ECO:0008006" key="9">
    <source>
        <dbReference type="Google" id="ProtNLM"/>
    </source>
</evidence>
<feature type="region of interest" description="Disordered" evidence="5">
    <location>
        <begin position="1"/>
        <end position="25"/>
    </location>
</feature>
<feature type="transmembrane region" description="Helical" evidence="6">
    <location>
        <begin position="298"/>
        <end position="319"/>
    </location>
</feature>
<feature type="transmembrane region" description="Helical" evidence="6">
    <location>
        <begin position="331"/>
        <end position="349"/>
    </location>
</feature>
<protein>
    <recommendedName>
        <fullName evidence="9">Major facilitator superfamily (MFS) profile domain-containing protein</fullName>
    </recommendedName>
</protein>
<reference evidence="7" key="1">
    <citation type="journal article" date="2019" name="Beilstein J. Org. Chem.">
        <title>Nanangenines: drimane sesquiterpenoids as the dominant metabolite cohort of a novel Australian fungus, Aspergillus nanangensis.</title>
        <authorList>
            <person name="Lacey H.J."/>
            <person name="Gilchrist C.L.M."/>
            <person name="Crombie A."/>
            <person name="Kalaitzis J.A."/>
            <person name="Vuong D."/>
            <person name="Rutledge P.J."/>
            <person name="Turner P."/>
            <person name="Pitt J.I."/>
            <person name="Lacey E."/>
            <person name="Chooi Y.H."/>
            <person name="Piggott A.M."/>
        </authorList>
    </citation>
    <scope>NUCLEOTIDE SEQUENCE</scope>
    <source>
        <strain evidence="7">MST-FP2251</strain>
    </source>
</reference>
<dbReference type="PANTHER" id="PTHR23502">
    <property type="entry name" value="MAJOR FACILITATOR SUPERFAMILY"/>
    <property type="match status" value="1"/>
</dbReference>
<evidence type="ECO:0000256" key="2">
    <source>
        <dbReference type="ARBA" id="ARBA00022692"/>
    </source>
</evidence>
<keyword evidence="4 6" id="KW-0472">Membrane</keyword>
<evidence type="ECO:0000256" key="5">
    <source>
        <dbReference type="SAM" id="MobiDB-lite"/>
    </source>
</evidence>
<reference evidence="7" key="2">
    <citation type="submission" date="2020-02" db="EMBL/GenBank/DDBJ databases">
        <authorList>
            <person name="Gilchrist C.L.M."/>
            <person name="Chooi Y.-H."/>
        </authorList>
    </citation>
    <scope>NUCLEOTIDE SEQUENCE</scope>
    <source>
        <strain evidence="7">MST-FP2251</strain>
    </source>
</reference>
<feature type="transmembrane region" description="Helical" evidence="6">
    <location>
        <begin position="355"/>
        <end position="379"/>
    </location>
</feature>
<dbReference type="Gene3D" id="1.20.1720.10">
    <property type="entry name" value="Multidrug resistance protein D"/>
    <property type="match status" value="1"/>
</dbReference>
<sequence>METNIMIHDAEDAKPHHSHDDSQLPDPTQVHIDDHLTSLSSAHRQYLLQRHGTLDLDPMPSMDDADPYNWPTWKKTTNLALISFHALMATFTGASVQCALHEISLDLSVTTQQASYIASLVIAVLGIAPLVWMPLSDRYGRRPIFLLSLVCSLAGNVGCAKSSSYATILWDFIQPFELATRPCVLLPATVHSMIFLLANIFVGFEIPQLFAERFHLDEQQIGLQFLSLLVGAVIGEPFGGWMSDRWMWLRRQKTRQPVAPEYRLWFSYPGLVLSVVGLVVFIVQTYHASSQWNISPVVGAGVAAVGVQIVTTVNITYAVDCYRSDAARIGVFVNFVRQIWGFIGPFWFPQMLTNVGFLGSAGICIALIVVGSGIPTIFLQWKGQSWR</sequence>
<keyword evidence="8" id="KW-1185">Reference proteome</keyword>
<evidence type="ECO:0000256" key="6">
    <source>
        <dbReference type="SAM" id="Phobius"/>
    </source>
</evidence>
<organism evidence="7 8">
    <name type="scientific">Aspergillus nanangensis</name>
    <dbReference type="NCBI Taxonomy" id="2582783"/>
    <lineage>
        <taxon>Eukaryota</taxon>
        <taxon>Fungi</taxon>
        <taxon>Dikarya</taxon>
        <taxon>Ascomycota</taxon>
        <taxon>Pezizomycotina</taxon>
        <taxon>Eurotiomycetes</taxon>
        <taxon>Eurotiomycetidae</taxon>
        <taxon>Eurotiales</taxon>
        <taxon>Aspergillaceae</taxon>
        <taxon>Aspergillus</taxon>
        <taxon>Aspergillus subgen. Circumdati</taxon>
    </lineage>
</organism>
<evidence type="ECO:0000256" key="1">
    <source>
        <dbReference type="ARBA" id="ARBA00004141"/>
    </source>
</evidence>